<comment type="caution">
    <text evidence="2">The sequence shown here is derived from an EMBL/GenBank/DDBJ whole genome shotgun (WGS) entry which is preliminary data.</text>
</comment>
<feature type="region of interest" description="Disordered" evidence="1">
    <location>
        <begin position="130"/>
        <end position="154"/>
    </location>
</feature>
<dbReference type="Gene3D" id="2.30.110.10">
    <property type="entry name" value="Electron Transport, Fmn-binding Protein, Chain A"/>
    <property type="match status" value="1"/>
</dbReference>
<dbReference type="EMBL" id="BAAAQM010000010">
    <property type="protein sequence ID" value="GAA1965023.1"/>
    <property type="molecule type" value="Genomic_DNA"/>
</dbReference>
<dbReference type="InterPro" id="IPR012349">
    <property type="entry name" value="Split_barrel_FMN-bd"/>
</dbReference>
<dbReference type="SUPFAM" id="SSF50475">
    <property type="entry name" value="FMN-binding split barrel"/>
    <property type="match status" value="1"/>
</dbReference>
<proteinExistence type="predicted"/>
<dbReference type="Pfam" id="PF12900">
    <property type="entry name" value="Pyridox_ox_2"/>
    <property type="match status" value="1"/>
</dbReference>
<organism evidence="2 3">
    <name type="scientific">Catenulispora subtropica</name>
    <dbReference type="NCBI Taxonomy" id="450798"/>
    <lineage>
        <taxon>Bacteria</taxon>
        <taxon>Bacillati</taxon>
        <taxon>Actinomycetota</taxon>
        <taxon>Actinomycetes</taxon>
        <taxon>Catenulisporales</taxon>
        <taxon>Catenulisporaceae</taxon>
        <taxon>Catenulispora</taxon>
    </lineage>
</organism>
<keyword evidence="3" id="KW-1185">Reference proteome</keyword>
<evidence type="ECO:0000313" key="3">
    <source>
        <dbReference type="Proteomes" id="UP001499854"/>
    </source>
</evidence>
<evidence type="ECO:0000256" key="1">
    <source>
        <dbReference type="SAM" id="MobiDB-lite"/>
    </source>
</evidence>
<reference evidence="2 3" key="1">
    <citation type="journal article" date="2019" name="Int. J. Syst. Evol. Microbiol.">
        <title>The Global Catalogue of Microorganisms (GCM) 10K type strain sequencing project: providing services to taxonomists for standard genome sequencing and annotation.</title>
        <authorList>
            <consortium name="The Broad Institute Genomics Platform"/>
            <consortium name="The Broad Institute Genome Sequencing Center for Infectious Disease"/>
            <person name="Wu L."/>
            <person name="Ma J."/>
        </authorList>
    </citation>
    <scope>NUCLEOTIDE SEQUENCE [LARGE SCALE GENOMIC DNA]</scope>
    <source>
        <strain evidence="2 3">JCM 16013</strain>
    </source>
</reference>
<sequence length="154" mass="16807">MAELDRDEALALLGSVNMGRIVFTRNALPAIRPVNHALVDGHLVIRTHESAALTHAVDGSGTVVAYEADMIDQETHLGWSVVVTGFARLVTDPDQLARYEKLVAPWVGRAMEHAVLIRLDMVNGFRMTDADEGRSKRTAKPEEGRAPGRRVGAD</sequence>
<evidence type="ECO:0000313" key="2">
    <source>
        <dbReference type="EMBL" id="GAA1965023.1"/>
    </source>
</evidence>
<gene>
    <name evidence="2" type="ORF">GCM10009838_23070</name>
</gene>
<dbReference type="InterPro" id="IPR024747">
    <property type="entry name" value="Pyridox_Oxase-rel"/>
</dbReference>
<name>A0ABN2R899_9ACTN</name>
<dbReference type="Proteomes" id="UP001499854">
    <property type="component" value="Unassembled WGS sequence"/>
</dbReference>
<protein>
    <submittedName>
        <fullName evidence="2">Pyridoxamine 5'-phosphate oxidase family protein</fullName>
    </submittedName>
</protein>
<accession>A0ABN2R899</accession>